<accession>A0A4R2NH74</accession>
<name>A0A4R2NH74_RHOAD</name>
<evidence type="ECO:0000313" key="3">
    <source>
        <dbReference type="Proteomes" id="UP000295733"/>
    </source>
</evidence>
<protein>
    <submittedName>
        <fullName evidence="2">Putative polysaccharide biosynthesis protein</fullName>
    </submittedName>
</protein>
<organism evidence="2 3">
    <name type="scientific">Rhodovulum adriaticum</name>
    <name type="common">Rhodopseudomonas adriatica</name>
    <dbReference type="NCBI Taxonomy" id="35804"/>
    <lineage>
        <taxon>Bacteria</taxon>
        <taxon>Pseudomonadati</taxon>
        <taxon>Pseudomonadota</taxon>
        <taxon>Alphaproteobacteria</taxon>
        <taxon>Rhodobacterales</taxon>
        <taxon>Paracoccaceae</taxon>
        <taxon>Rhodovulum</taxon>
    </lineage>
</organism>
<feature type="domain" description="Alpha-L-glutamate ligase-related protein ATP-grasp" evidence="1">
    <location>
        <begin position="79"/>
        <end position="328"/>
    </location>
</feature>
<sequence length="335" mass="37803">MKRLLYLAYYLRRMNWDLLRRFMRHVEARNGISPSRQVVAMVVNSLRYNVSPLEVYQFGFFGADKIEKGRWAGTGTMYEFQRHANPPGERAILDDKRKFHDAYRKFFRHEVVTLQEMEEDRTLALRMLERYSELVFKPAQGNCGGGLVFAASAQLNAENLPDWMRARGLDLVEESIRQHPDFQALSPSAVNTVRIFTCLDSSDRCQILGCRLRISVNSSVDNMAAGNMAAPVDEVTGRVCGPGVYSDITKTPETVHPVTGVPIEGFQIPYWPESLALVREAAVLHPQNRSIGWDIVITPDGPGLIEGNHDWCKLVWQLPVGQGLKHMLGECALNG</sequence>
<dbReference type="InterPro" id="IPR039523">
    <property type="entry name" value="RimK-rel_E_lig_ATP-grasp"/>
</dbReference>
<comment type="caution">
    <text evidence="2">The sequence shown here is derived from an EMBL/GenBank/DDBJ whole genome shotgun (WGS) entry which is preliminary data.</text>
</comment>
<keyword evidence="3" id="KW-1185">Reference proteome</keyword>
<evidence type="ECO:0000313" key="2">
    <source>
        <dbReference type="EMBL" id="TCP20753.1"/>
    </source>
</evidence>
<evidence type="ECO:0000259" key="1">
    <source>
        <dbReference type="Pfam" id="PF14397"/>
    </source>
</evidence>
<dbReference type="EMBL" id="SLXL01000017">
    <property type="protein sequence ID" value="TCP20753.1"/>
    <property type="molecule type" value="Genomic_DNA"/>
</dbReference>
<dbReference type="AlphaFoldDB" id="A0A4R2NH74"/>
<dbReference type="OrthoDB" id="8736147at2"/>
<reference evidence="2 3" key="1">
    <citation type="submission" date="2019-03" db="EMBL/GenBank/DDBJ databases">
        <title>Genomic Encyclopedia of Type Strains, Phase IV (KMG-IV): sequencing the most valuable type-strain genomes for metagenomic binning, comparative biology and taxonomic classification.</title>
        <authorList>
            <person name="Goeker M."/>
        </authorList>
    </citation>
    <scope>NUCLEOTIDE SEQUENCE [LARGE SCALE GENOMIC DNA]</scope>
    <source>
        <strain evidence="2 3">DSM 2781</strain>
    </source>
</reference>
<gene>
    <name evidence="2" type="ORF">EV656_11726</name>
</gene>
<dbReference type="Pfam" id="PF14397">
    <property type="entry name" value="ATPgrasp_ST"/>
    <property type="match status" value="1"/>
</dbReference>
<proteinExistence type="predicted"/>
<dbReference type="Proteomes" id="UP000295733">
    <property type="component" value="Unassembled WGS sequence"/>
</dbReference>
<dbReference type="RefSeq" id="WP_132605588.1">
    <property type="nucleotide sequence ID" value="NZ_NRRP01000030.1"/>
</dbReference>